<name>A0A3A3ENE8_9GAMM</name>
<accession>A0A3A3ENE8</accession>
<comment type="caution">
    <text evidence="2">The sequence shown here is derived from an EMBL/GenBank/DDBJ whole genome shotgun (WGS) entry which is preliminary data.</text>
</comment>
<evidence type="ECO:0000313" key="2">
    <source>
        <dbReference type="EMBL" id="RJF37639.1"/>
    </source>
</evidence>
<sequence>MINRLSWLLLFFCLCFSSLCLSNDNPEQPFFKVSPTVCVTDAKQKACEFNIQIHFRVAPFKELCLEITQRPHYTQCYKQGGLIVEKLTIKTEHPLTVKLINPLNNQVVKQQLLSIASYEAKDYRIKRRFGWSL</sequence>
<feature type="signal peptide" evidence="1">
    <location>
        <begin position="1"/>
        <end position="22"/>
    </location>
</feature>
<proteinExistence type="predicted"/>
<dbReference type="EMBL" id="QYSE01000001">
    <property type="protein sequence ID" value="RJF37639.1"/>
    <property type="molecule type" value="Genomic_DNA"/>
</dbReference>
<feature type="chain" id="PRO_5017464833" evidence="1">
    <location>
        <begin position="23"/>
        <end position="133"/>
    </location>
</feature>
<dbReference type="RefSeq" id="WP_119852351.1">
    <property type="nucleotide sequence ID" value="NZ_QYSE01000001.1"/>
</dbReference>
<evidence type="ECO:0000256" key="1">
    <source>
        <dbReference type="SAM" id="SignalP"/>
    </source>
</evidence>
<reference evidence="2 3" key="1">
    <citation type="submission" date="2018-09" db="EMBL/GenBank/DDBJ databases">
        <title>Identification of marine bacteria producing industrial enzymes.</title>
        <authorList>
            <person name="Cheng T.H."/>
            <person name="Saidin J."/>
            <person name="Muhd D.D."/>
            <person name="Isa M.N.M."/>
            <person name="Bakar M.F.A."/>
            <person name="Ismail N."/>
        </authorList>
    </citation>
    <scope>NUCLEOTIDE SEQUENCE [LARGE SCALE GENOMIC DNA]</scope>
    <source>
        <strain evidence="2 3">MNAD 1.6</strain>
    </source>
</reference>
<protein>
    <submittedName>
        <fullName evidence="2">DUF3019 domain-containing protein</fullName>
    </submittedName>
</protein>
<gene>
    <name evidence="2" type="ORF">D4741_06130</name>
</gene>
<dbReference type="InterPro" id="IPR021559">
    <property type="entry name" value="DUF3019"/>
</dbReference>
<dbReference type="Pfam" id="PF11456">
    <property type="entry name" value="DUF3019"/>
    <property type="match status" value="1"/>
</dbReference>
<keyword evidence="1" id="KW-0732">Signal</keyword>
<evidence type="ECO:0000313" key="3">
    <source>
        <dbReference type="Proteomes" id="UP000265938"/>
    </source>
</evidence>
<dbReference type="Proteomes" id="UP000265938">
    <property type="component" value="Unassembled WGS sequence"/>
</dbReference>
<dbReference type="AlphaFoldDB" id="A0A3A3ENE8"/>
<organism evidence="2 3">
    <name type="scientific">Pseudoalteromonas gelatinilytica</name>
    <dbReference type="NCBI Taxonomy" id="1703256"/>
    <lineage>
        <taxon>Bacteria</taxon>
        <taxon>Pseudomonadati</taxon>
        <taxon>Pseudomonadota</taxon>
        <taxon>Gammaproteobacteria</taxon>
        <taxon>Alteromonadales</taxon>
        <taxon>Pseudoalteromonadaceae</taxon>
        <taxon>Pseudoalteromonas</taxon>
    </lineage>
</organism>